<keyword evidence="3 8" id="KW-0067">ATP-binding</keyword>
<evidence type="ECO:0000256" key="6">
    <source>
        <dbReference type="PROSITE-ProRule" id="PRU01330"/>
    </source>
</evidence>
<dbReference type="InterPro" id="IPR014746">
    <property type="entry name" value="Gln_synth/guanido_kin_cat_dom"/>
</dbReference>
<dbReference type="SUPFAM" id="SSF54368">
    <property type="entry name" value="Glutamine synthetase, N-terminal domain"/>
    <property type="match status" value="1"/>
</dbReference>
<feature type="domain" description="GS beta-grasp" evidence="9">
    <location>
        <begin position="12"/>
        <end position="96"/>
    </location>
</feature>
<feature type="binding site" evidence="3">
    <location>
        <begin position="268"/>
        <end position="270"/>
    </location>
    <ligand>
        <name>ATP</name>
        <dbReference type="ChEBI" id="CHEBI:30616"/>
    </ligand>
</feature>
<feature type="modified residue" description="O-AMP-tyrosine" evidence="5">
    <location>
        <position position="394"/>
    </location>
</feature>
<dbReference type="InterPro" id="IPR036651">
    <property type="entry name" value="Gln_synt_N_sf"/>
</dbReference>
<proteinExistence type="inferred from homology"/>
<keyword evidence="8 11" id="KW-0436">Ligase</keyword>
<dbReference type="Gene3D" id="3.10.20.70">
    <property type="entry name" value="Glutamine synthetase, N-terminal domain"/>
    <property type="match status" value="1"/>
</dbReference>
<dbReference type="NCBIfam" id="TIGR00653">
    <property type="entry name" value="GlnA"/>
    <property type="match status" value="1"/>
</dbReference>
<evidence type="ECO:0000256" key="2">
    <source>
        <dbReference type="PIRSR" id="PIRSR604809-1"/>
    </source>
</evidence>
<evidence type="ECO:0000256" key="1">
    <source>
        <dbReference type="ARBA" id="ARBA00009897"/>
    </source>
</evidence>
<keyword evidence="5" id="KW-0597">Phosphoprotein</keyword>
<dbReference type="GO" id="GO:0019740">
    <property type="term" value="P:nitrogen utilization"/>
    <property type="evidence" value="ECO:0007669"/>
    <property type="project" value="TreeGrafter"/>
</dbReference>
<name>A0A930UBH1_9GAMM</name>
<keyword evidence="4" id="KW-0479">Metal-binding</keyword>
<dbReference type="GO" id="GO:0016020">
    <property type="term" value="C:membrane"/>
    <property type="evidence" value="ECO:0007669"/>
    <property type="project" value="TreeGrafter"/>
</dbReference>
<gene>
    <name evidence="11" type="primary">glnA</name>
    <name evidence="11" type="ORF">ISN26_02005</name>
</gene>
<feature type="binding site" evidence="4">
    <location>
        <position position="209"/>
    </location>
    <ligand>
        <name>Mg(2+)</name>
        <dbReference type="ChEBI" id="CHEBI:18420"/>
        <label>1</label>
    </ligand>
</feature>
<comment type="cofactor">
    <cofactor evidence="4">
        <name>Mg(2+)</name>
        <dbReference type="ChEBI" id="CHEBI:18420"/>
    </cofactor>
    <text evidence="4">Binds 2 Mg(2+) ions per subunit.</text>
</comment>
<reference evidence="11" key="1">
    <citation type="submission" date="2020-10" db="EMBL/GenBank/DDBJ databases">
        <title>An improved Amphimedon queenslandica hologenome assembly reveals how three proteobacterial symbionts can extend the metabolic phenotypic of their marine sponge host.</title>
        <authorList>
            <person name="Degnan B."/>
            <person name="Degnan S."/>
            <person name="Xiang X."/>
        </authorList>
    </citation>
    <scope>NUCLEOTIDE SEQUENCE</scope>
    <source>
        <strain evidence="11">AqS2</strain>
    </source>
</reference>
<dbReference type="GO" id="GO:0046872">
    <property type="term" value="F:metal ion binding"/>
    <property type="evidence" value="ECO:0007669"/>
    <property type="project" value="UniProtKB-KW"/>
</dbReference>
<comment type="catalytic activity">
    <reaction evidence="8">
        <text>L-glutamate + NH4(+) + ATP = L-glutamine + ADP + phosphate + H(+)</text>
        <dbReference type="Rhea" id="RHEA:16169"/>
        <dbReference type="ChEBI" id="CHEBI:15378"/>
        <dbReference type="ChEBI" id="CHEBI:28938"/>
        <dbReference type="ChEBI" id="CHEBI:29985"/>
        <dbReference type="ChEBI" id="CHEBI:30616"/>
        <dbReference type="ChEBI" id="CHEBI:43474"/>
        <dbReference type="ChEBI" id="CHEBI:58359"/>
        <dbReference type="ChEBI" id="CHEBI:456216"/>
        <dbReference type="EC" id="6.3.1.2"/>
    </reaction>
</comment>
<dbReference type="InterPro" id="IPR008147">
    <property type="entry name" value="Gln_synt_N"/>
</dbReference>
<feature type="binding site" evidence="3">
    <location>
        <position position="204"/>
    </location>
    <ligand>
        <name>ATP</name>
        <dbReference type="ChEBI" id="CHEBI:30616"/>
    </ligand>
</feature>
<evidence type="ECO:0000256" key="3">
    <source>
        <dbReference type="PIRSR" id="PIRSR604809-2"/>
    </source>
</evidence>
<dbReference type="EC" id="6.3.1.2" evidence="8"/>
<organism evidence="11 12">
    <name type="scientific">Candidatus Amphirhobacter heronislandensis</name>
    <dbReference type="NCBI Taxonomy" id="1732024"/>
    <lineage>
        <taxon>Bacteria</taxon>
        <taxon>Pseudomonadati</taxon>
        <taxon>Pseudomonadota</taxon>
        <taxon>Gammaproteobacteria</taxon>
        <taxon>Candidatus Tethybacterales</taxon>
        <taxon>Candidatus Tethybacteraceae</taxon>
        <taxon>Candidatus Amphirhobacter</taxon>
    </lineage>
</organism>
<dbReference type="Proteomes" id="UP000604381">
    <property type="component" value="Unassembled WGS sequence"/>
</dbReference>
<feature type="binding site" evidence="2">
    <location>
        <position position="324"/>
    </location>
    <ligand>
        <name>L-glutamate</name>
        <dbReference type="ChEBI" id="CHEBI:29985"/>
    </ligand>
</feature>
<dbReference type="GO" id="GO:0005737">
    <property type="term" value="C:cytoplasm"/>
    <property type="evidence" value="ECO:0007669"/>
    <property type="project" value="TreeGrafter"/>
</dbReference>
<evidence type="ECO:0000256" key="5">
    <source>
        <dbReference type="PIRSR" id="PIRSR604809-50"/>
    </source>
</evidence>
<dbReference type="SMART" id="SM01230">
    <property type="entry name" value="Gln-synt_C"/>
    <property type="match status" value="1"/>
</dbReference>
<dbReference type="SUPFAM" id="SSF55931">
    <property type="entry name" value="Glutamine synthetase/guanido kinase"/>
    <property type="match status" value="1"/>
</dbReference>
<dbReference type="Pfam" id="PF00120">
    <property type="entry name" value="Gln-synt_C"/>
    <property type="match status" value="1"/>
</dbReference>
<feature type="binding site" evidence="2">
    <location>
        <position position="356"/>
    </location>
    <ligand>
        <name>L-glutamate</name>
        <dbReference type="ChEBI" id="CHEBI:29985"/>
    </ligand>
</feature>
<dbReference type="PROSITE" id="PS51986">
    <property type="entry name" value="GS_BETA_GRASP"/>
    <property type="match status" value="1"/>
</dbReference>
<evidence type="ECO:0000313" key="11">
    <source>
        <dbReference type="EMBL" id="MBF2734855.1"/>
    </source>
</evidence>
<feature type="binding site" evidence="2">
    <location>
        <position position="336"/>
    </location>
    <ligand>
        <name>L-glutamate</name>
        <dbReference type="ChEBI" id="CHEBI:29985"/>
    </ligand>
</feature>
<feature type="domain" description="GS catalytic" evidence="10">
    <location>
        <begin position="103"/>
        <end position="465"/>
    </location>
</feature>
<evidence type="ECO:0000256" key="8">
    <source>
        <dbReference type="RuleBase" id="RU004356"/>
    </source>
</evidence>
<keyword evidence="12" id="KW-1185">Reference proteome</keyword>
<keyword evidence="4" id="KW-0460">Magnesium</keyword>
<dbReference type="PROSITE" id="PS00181">
    <property type="entry name" value="GLNA_ATP"/>
    <property type="match status" value="1"/>
</dbReference>
<dbReference type="GO" id="GO:0004356">
    <property type="term" value="F:glutamine synthetase activity"/>
    <property type="evidence" value="ECO:0007669"/>
    <property type="project" value="UniProtKB-EC"/>
</dbReference>
<dbReference type="GO" id="GO:0005524">
    <property type="term" value="F:ATP binding"/>
    <property type="evidence" value="ECO:0007669"/>
    <property type="project" value="UniProtKB-KW"/>
</dbReference>
<comment type="similarity">
    <text evidence="1 6 7">Belongs to the glutamine synthetase family.</text>
</comment>
<evidence type="ECO:0000259" key="10">
    <source>
        <dbReference type="PROSITE" id="PS51987"/>
    </source>
</evidence>
<accession>A0A930UBH1</accession>
<dbReference type="EMBL" id="JADHEI010000028">
    <property type="protein sequence ID" value="MBF2734855.1"/>
    <property type="molecule type" value="Genomic_DNA"/>
</dbReference>
<comment type="caution">
    <text evidence="11">The sequence shown here is derived from an EMBL/GenBank/DDBJ whole genome shotgun (WGS) entry which is preliminary data.</text>
</comment>
<dbReference type="Gene3D" id="3.30.590.10">
    <property type="entry name" value="Glutamine synthetase/guanido kinase, catalytic domain"/>
    <property type="match status" value="1"/>
</dbReference>
<dbReference type="PROSITE" id="PS51987">
    <property type="entry name" value="GS_CATALYTIC"/>
    <property type="match status" value="1"/>
</dbReference>
<evidence type="ECO:0000313" key="12">
    <source>
        <dbReference type="Proteomes" id="UP000604381"/>
    </source>
</evidence>
<dbReference type="AlphaFoldDB" id="A0A930UBH1"/>
<feature type="binding site" evidence="4">
    <location>
        <position position="128"/>
    </location>
    <ligand>
        <name>Mg(2+)</name>
        <dbReference type="ChEBI" id="CHEBI:18420"/>
        <label>1</label>
    </ligand>
</feature>
<evidence type="ECO:0000256" key="7">
    <source>
        <dbReference type="RuleBase" id="RU000384"/>
    </source>
</evidence>
<keyword evidence="3 8" id="KW-0547">Nucleotide-binding</keyword>
<feature type="binding site" evidence="2">
    <location>
        <begin position="261"/>
        <end position="262"/>
    </location>
    <ligand>
        <name>L-glutamate</name>
        <dbReference type="ChEBI" id="CHEBI:29985"/>
    </ligand>
</feature>
<dbReference type="InterPro" id="IPR027303">
    <property type="entry name" value="Gln_synth_gly_rich_site"/>
</dbReference>
<sequence>MSKALFDFIKKNKIEFIDLRFTDILGTNHHVTLPAHKFKPDMLKDGKPFDGSSIRGWKGIENSDTILVPDPAAHFIDPFREAPTLNIVCDVYNTDGSAYNRDPRGLARRAEQALRKSGVADTAYFGPELEFFVFDEISWEVGMGRSFYEIKSIEAAWDTSNPETNIGHRPGVKGGYFPVPPTDSLADLRAEICQVCTKAGMEVEVHHHEVATAGQCEIGTRLGQAVERADDSQKFKYIAKNVAYENGKILTFMPKPLAGDNGTGMHVHQSLVKKGRNVFQGNKYGGLSQTALHYIGGILKHARAINAFTNPTTNSYKRLIPGFEAPTILGFSAHNRSVSIRIPHTADASQRRCEVRFPDAAANPYLAFPAMLAAGLDGIKNKIDPGKPMDKNMYEISEREALRLPQVSATLNDALVALDKDRKFLTASGIFDDDLIDTYIDLKIDESKMFRSSPHPIEFDLYFGC</sequence>
<evidence type="ECO:0000259" key="9">
    <source>
        <dbReference type="PROSITE" id="PS51986"/>
    </source>
</evidence>
<dbReference type="Pfam" id="PF03951">
    <property type="entry name" value="Gln-synt_N"/>
    <property type="match status" value="1"/>
</dbReference>
<protein>
    <recommendedName>
        <fullName evidence="8">Glutamine synthetase</fullName>
        <ecNumber evidence="8">6.3.1.2</ecNumber>
    </recommendedName>
</protein>
<dbReference type="InterPro" id="IPR027302">
    <property type="entry name" value="Gln_synth_N_conserv_site"/>
</dbReference>
<feature type="binding site" evidence="2">
    <location>
        <position position="318"/>
    </location>
    <ligand>
        <name>L-glutamate</name>
        <dbReference type="ChEBI" id="CHEBI:29985"/>
    </ligand>
</feature>
<dbReference type="InterPro" id="IPR008146">
    <property type="entry name" value="Gln_synth_cat_dom"/>
</dbReference>
<dbReference type="PROSITE" id="PS00180">
    <property type="entry name" value="GLNA_1"/>
    <property type="match status" value="1"/>
</dbReference>
<feature type="binding site" evidence="4">
    <location>
        <position position="354"/>
    </location>
    <ligand>
        <name>Mg(2+)</name>
        <dbReference type="ChEBI" id="CHEBI:18420"/>
        <label>1</label>
    </ligand>
</feature>
<evidence type="ECO:0000256" key="4">
    <source>
        <dbReference type="PIRSR" id="PIRSR604809-3"/>
    </source>
</evidence>
<dbReference type="PANTHER" id="PTHR43407:SF2">
    <property type="entry name" value="GLUTAMINE SYNTHETASE"/>
    <property type="match status" value="1"/>
</dbReference>
<feature type="binding site" evidence="3">
    <location>
        <position position="336"/>
    </location>
    <ligand>
        <name>ATP</name>
        <dbReference type="ChEBI" id="CHEBI:30616"/>
    </ligand>
</feature>
<dbReference type="InterPro" id="IPR004809">
    <property type="entry name" value="Gln_synth_I"/>
</dbReference>
<dbReference type="PANTHER" id="PTHR43407">
    <property type="entry name" value="GLUTAMINE SYNTHETASE"/>
    <property type="match status" value="1"/>
</dbReference>
<dbReference type="GO" id="GO:0006542">
    <property type="term" value="P:glutamine biosynthetic process"/>
    <property type="evidence" value="ECO:0007669"/>
    <property type="project" value="InterPro"/>
</dbReference>
<feature type="binding site" evidence="4">
    <location>
        <position position="266"/>
    </location>
    <ligand>
        <name>Mg(2+)</name>
        <dbReference type="ChEBI" id="CHEBI:18420"/>
        <label>1</label>
    </ligand>
</feature>
<feature type="binding site" evidence="4">
    <location>
        <position position="217"/>
    </location>
    <ligand>
        <name>Mg(2+)</name>
        <dbReference type="ChEBI" id="CHEBI:18420"/>
        <label>1</label>
    </ligand>
</feature>
<feature type="binding site" evidence="4">
    <location>
        <position position="130"/>
    </location>
    <ligand>
        <name>Mg(2+)</name>
        <dbReference type="ChEBI" id="CHEBI:18420"/>
        <label>1</label>
    </ligand>
</feature>